<evidence type="ECO:0000259" key="2">
    <source>
        <dbReference type="Pfam" id="PF05199"/>
    </source>
</evidence>
<evidence type="ECO:0000256" key="1">
    <source>
        <dbReference type="ARBA" id="ARBA00010790"/>
    </source>
</evidence>
<dbReference type="InterPro" id="IPR012132">
    <property type="entry name" value="GMC_OxRdtase"/>
</dbReference>
<dbReference type="SUPFAM" id="SSF51905">
    <property type="entry name" value="FAD/NAD(P)-binding domain"/>
    <property type="match status" value="1"/>
</dbReference>
<comment type="caution">
    <text evidence="3">The sequence shown here is derived from an EMBL/GenBank/DDBJ whole genome shotgun (WGS) entry which is preliminary data.</text>
</comment>
<reference evidence="3 4" key="1">
    <citation type="submission" date="2023-02" db="EMBL/GenBank/DDBJ databases">
        <title>LHISI_Scaffold_Assembly.</title>
        <authorList>
            <person name="Stuart O.P."/>
            <person name="Cleave R."/>
            <person name="Magrath M.J.L."/>
            <person name="Mikheyev A.S."/>
        </authorList>
    </citation>
    <scope>NUCLEOTIDE SEQUENCE [LARGE SCALE GENOMIC DNA]</scope>
    <source>
        <strain evidence="3">Daus_M_001</strain>
        <tissue evidence="3">Leg muscle</tissue>
    </source>
</reference>
<dbReference type="PANTHER" id="PTHR11552:SF227">
    <property type="entry name" value="GLUCOSE DEHYDROGENASE [FAD, QUINONE]-LIKE PROTEIN"/>
    <property type="match status" value="1"/>
</dbReference>
<organism evidence="3 4">
    <name type="scientific">Dryococelus australis</name>
    <dbReference type="NCBI Taxonomy" id="614101"/>
    <lineage>
        <taxon>Eukaryota</taxon>
        <taxon>Metazoa</taxon>
        <taxon>Ecdysozoa</taxon>
        <taxon>Arthropoda</taxon>
        <taxon>Hexapoda</taxon>
        <taxon>Insecta</taxon>
        <taxon>Pterygota</taxon>
        <taxon>Neoptera</taxon>
        <taxon>Polyneoptera</taxon>
        <taxon>Phasmatodea</taxon>
        <taxon>Verophasmatodea</taxon>
        <taxon>Anareolatae</taxon>
        <taxon>Phasmatidae</taxon>
        <taxon>Eurycanthinae</taxon>
        <taxon>Dryococelus</taxon>
    </lineage>
</organism>
<dbReference type="Pfam" id="PF05199">
    <property type="entry name" value="GMC_oxred_C"/>
    <property type="match status" value="1"/>
</dbReference>
<protein>
    <recommendedName>
        <fullName evidence="2">Glucose-methanol-choline oxidoreductase C-terminal domain-containing protein</fullName>
    </recommendedName>
</protein>
<proteinExistence type="inferred from homology"/>
<accession>A0ABQ9GD10</accession>
<dbReference type="Gene3D" id="3.30.560.10">
    <property type="entry name" value="Glucose Oxidase, domain 3"/>
    <property type="match status" value="1"/>
</dbReference>
<name>A0ABQ9GD10_9NEOP</name>
<gene>
    <name evidence="3" type="ORF">PR048_029321</name>
</gene>
<evidence type="ECO:0000313" key="4">
    <source>
        <dbReference type="Proteomes" id="UP001159363"/>
    </source>
</evidence>
<comment type="similarity">
    <text evidence="1">Belongs to the GMC oxidoreductase family.</text>
</comment>
<dbReference type="InterPro" id="IPR036188">
    <property type="entry name" value="FAD/NAD-bd_sf"/>
</dbReference>
<sequence length="95" mass="10956">MMSDEYLECSLHVHIFTFFHPVGTCKMRPANDSNAVVDPRLRVYGVRGLRVTDSSIMPIIVTGGQYITCIMIDEKVSDMIKEDWHQLYHNHNVCK</sequence>
<keyword evidence="4" id="KW-1185">Reference proteome</keyword>
<feature type="domain" description="Glucose-methanol-choline oxidoreductase C-terminal" evidence="2">
    <location>
        <begin position="3"/>
        <end position="72"/>
    </location>
</feature>
<dbReference type="Proteomes" id="UP001159363">
    <property type="component" value="Chromosome 12"/>
</dbReference>
<dbReference type="InterPro" id="IPR007867">
    <property type="entry name" value="GMC_OxRtase_C"/>
</dbReference>
<dbReference type="EMBL" id="JARBHB010000013">
    <property type="protein sequence ID" value="KAJ8870300.1"/>
    <property type="molecule type" value="Genomic_DNA"/>
</dbReference>
<dbReference type="Gene3D" id="3.50.50.60">
    <property type="entry name" value="FAD/NAD(P)-binding domain"/>
    <property type="match status" value="1"/>
</dbReference>
<dbReference type="PANTHER" id="PTHR11552">
    <property type="entry name" value="GLUCOSE-METHANOL-CHOLINE GMC OXIDOREDUCTASE"/>
    <property type="match status" value="1"/>
</dbReference>
<evidence type="ECO:0000313" key="3">
    <source>
        <dbReference type="EMBL" id="KAJ8870300.1"/>
    </source>
</evidence>